<name>A0A2N5ZI00_MUIH1</name>
<dbReference type="InterPro" id="IPR014710">
    <property type="entry name" value="RmlC-like_jellyroll"/>
</dbReference>
<feature type="domain" description="Cyclic nucleotide-binding" evidence="2">
    <location>
        <begin position="1"/>
        <end position="106"/>
    </location>
</feature>
<comment type="caution">
    <text evidence="3">The sequence shown here is derived from an EMBL/GenBank/DDBJ whole genome shotgun (WGS) entry which is preliminary data.</text>
</comment>
<feature type="repeat" description="TPR" evidence="1">
    <location>
        <begin position="151"/>
        <end position="184"/>
    </location>
</feature>
<evidence type="ECO:0000313" key="3">
    <source>
        <dbReference type="EMBL" id="PLX18318.1"/>
    </source>
</evidence>
<dbReference type="CDD" id="cd00038">
    <property type="entry name" value="CAP_ED"/>
    <property type="match status" value="1"/>
</dbReference>
<dbReference type="PRINTS" id="PR00103">
    <property type="entry name" value="CAMPKINASE"/>
</dbReference>
<feature type="repeat" description="TPR" evidence="1">
    <location>
        <begin position="185"/>
        <end position="218"/>
    </location>
</feature>
<organism evidence="3 4">
    <name type="scientific">Muiribacterium halophilum</name>
    <dbReference type="NCBI Taxonomy" id="2053465"/>
    <lineage>
        <taxon>Bacteria</taxon>
        <taxon>Candidatus Muiribacteriota</taxon>
        <taxon>Candidatus Muiribacteriia</taxon>
        <taxon>Candidatus Muiribacteriales</taxon>
        <taxon>Candidatus Muiribacteriaceae</taxon>
        <taxon>Candidatus Muiribacterium</taxon>
    </lineage>
</organism>
<dbReference type="InterPro" id="IPR000595">
    <property type="entry name" value="cNMP-bd_dom"/>
</dbReference>
<sequence>MAQLANFQKKIEAGTILFKEGDKSDETYLLLRGEVEVLKGNKVVATISDSGTFFGEMGTLLNQPRSATIRTKIDSLIIVIKPVDFEKIIGAQPNIAFKLATVLATRLADTTQELIDLKNKVEAGNISSDQIKKENISTQDEEGEGKPEVDINALLEEALLEYTAKNLDVAINLFNKVLYVDPQNVEALTKISNAYYSSKNMDKAIEYMEKSVQAQPENPKIRNNLAIFYYKNGQKDEAVKEWEEVVRLDPNNQKAKNNLEKLKG</sequence>
<dbReference type="InterPro" id="IPR011990">
    <property type="entry name" value="TPR-like_helical_dom_sf"/>
</dbReference>
<proteinExistence type="predicted"/>
<dbReference type="SMART" id="SM00028">
    <property type="entry name" value="TPR"/>
    <property type="match status" value="3"/>
</dbReference>
<feature type="repeat" description="TPR" evidence="1">
    <location>
        <begin position="219"/>
        <end position="252"/>
    </location>
</feature>
<dbReference type="SMART" id="SM00100">
    <property type="entry name" value="cNMP"/>
    <property type="match status" value="1"/>
</dbReference>
<gene>
    <name evidence="3" type="ORF">C0601_04690</name>
</gene>
<evidence type="ECO:0000313" key="4">
    <source>
        <dbReference type="Proteomes" id="UP000234857"/>
    </source>
</evidence>
<dbReference type="PROSITE" id="PS50293">
    <property type="entry name" value="TPR_REGION"/>
    <property type="match status" value="1"/>
</dbReference>
<evidence type="ECO:0000256" key="1">
    <source>
        <dbReference type="PROSITE-ProRule" id="PRU00339"/>
    </source>
</evidence>
<dbReference type="Pfam" id="PF00027">
    <property type="entry name" value="cNMP_binding"/>
    <property type="match status" value="1"/>
</dbReference>
<dbReference type="Pfam" id="PF14559">
    <property type="entry name" value="TPR_19"/>
    <property type="match status" value="1"/>
</dbReference>
<dbReference type="Proteomes" id="UP000234857">
    <property type="component" value="Unassembled WGS sequence"/>
</dbReference>
<dbReference type="SUPFAM" id="SSF48452">
    <property type="entry name" value="TPR-like"/>
    <property type="match status" value="1"/>
</dbReference>
<dbReference type="InterPro" id="IPR018490">
    <property type="entry name" value="cNMP-bd_dom_sf"/>
</dbReference>
<dbReference type="PANTHER" id="PTHR47823:SF9">
    <property type="entry name" value="CHROMOSOME UNDETERMINED SCAFFOLD_10, WHOLE GENOME SHOTGUN SEQUENCE"/>
    <property type="match status" value="1"/>
</dbReference>
<dbReference type="InterPro" id="IPR019734">
    <property type="entry name" value="TPR_rpt"/>
</dbReference>
<dbReference type="Gene3D" id="1.25.40.10">
    <property type="entry name" value="Tetratricopeptide repeat domain"/>
    <property type="match status" value="1"/>
</dbReference>
<dbReference type="EMBL" id="PKTG01000064">
    <property type="protein sequence ID" value="PLX18318.1"/>
    <property type="molecule type" value="Genomic_DNA"/>
</dbReference>
<reference evidence="3 4" key="1">
    <citation type="submission" date="2017-11" db="EMBL/GenBank/DDBJ databases">
        <title>Genome-resolved metagenomics identifies genetic mobility, metabolic interactions, and unexpected diversity in perchlorate-reducing communities.</title>
        <authorList>
            <person name="Barnum T.P."/>
            <person name="Figueroa I.A."/>
            <person name="Carlstrom C.I."/>
            <person name="Lucas L.N."/>
            <person name="Engelbrektson A.L."/>
            <person name="Coates J.D."/>
        </authorList>
    </citation>
    <scope>NUCLEOTIDE SEQUENCE [LARGE SCALE GENOMIC DNA]</scope>
    <source>
        <strain evidence="3">BM706</strain>
    </source>
</reference>
<dbReference type="AlphaFoldDB" id="A0A2N5ZI00"/>
<keyword evidence="1" id="KW-0802">TPR repeat</keyword>
<accession>A0A2N5ZI00</accession>
<dbReference type="PROSITE" id="PS50042">
    <property type="entry name" value="CNMP_BINDING_3"/>
    <property type="match status" value="1"/>
</dbReference>
<dbReference type="SUPFAM" id="SSF51206">
    <property type="entry name" value="cAMP-binding domain-like"/>
    <property type="match status" value="1"/>
</dbReference>
<dbReference type="Gene3D" id="2.60.120.10">
    <property type="entry name" value="Jelly Rolls"/>
    <property type="match status" value="1"/>
</dbReference>
<dbReference type="PANTHER" id="PTHR47823">
    <property type="entry name" value="ION_TRANS DOMAIN-CONTAINING PROTEIN"/>
    <property type="match status" value="1"/>
</dbReference>
<protein>
    <recommendedName>
        <fullName evidence="2">Cyclic nucleotide-binding domain-containing protein</fullName>
    </recommendedName>
</protein>
<dbReference type="PROSITE" id="PS50005">
    <property type="entry name" value="TPR"/>
    <property type="match status" value="3"/>
</dbReference>
<evidence type="ECO:0000259" key="2">
    <source>
        <dbReference type="PROSITE" id="PS50042"/>
    </source>
</evidence>